<evidence type="ECO:0000313" key="1">
    <source>
        <dbReference type="EMBL" id="KJE94812.1"/>
    </source>
</evidence>
<organism evidence="1 2">
    <name type="scientific">Capsaspora owczarzaki (strain ATCC 30864)</name>
    <dbReference type="NCBI Taxonomy" id="595528"/>
    <lineage>
        <taxon>Eukaryota</taxon>
        <taxon>Filasterea</taxon>
        <taxon>Capsaspora</taxon>
    </lineage>
</organism>
<sequence>MHPLELTDLLNGLDITAAGNGSTYSETWDSMFPQWELYVEWAVANRLSRVEWVLLWGEDWIDFVYSTERQQRLAKLIAACKSFGLVPGADVPIALRQQHAWVLVNDTSSDAAAVASIQYHLRWLSAAGFSFISTESGFSEFTHGNDTSMLAWMNETARFADEELNGMRVLIKCHCSTGQICKDYVDPDTGLPLNFNFLPIYADSRMGIMPHTVQMYAFDDPAPTYGNQNFTYMFDFMFKNAQKNVREVVYHPETAYWVNYDIDVPLFLPYYALARLRDLRHIAGWQQATGSSIDGQMVFDSGWEYAYWMQDVLTARATWNPRTDIANDTEAMRVLIQDYVGAFLGDATFSSAFADAVLDLMNAQRDLLVLGKVPGQATPADVTKLNGIGYLEGWDTWADLGSLSPHALTTQPLRLLLKEMMLPEHSPKYSEVRPLLAAMNQSFSVLATRFQALVPMASADGAALVREIADVAQILANRAQQIYALYEGADLFGSTPEHRKAMLAVGRDLITQTAPIIERREAAFRAPVPRIAGWRQGPTVYHYGYLWTAHSLMYWWRDWAIASLYTIDALNPCYLNMIAPADVALGEGLALNATLLAEQVLDKLGYKDLGDCLGYPTAEPVYPADL</sequence>
<gene>
    <name evidence="1" type="ORF">CAOG_005389</name>
</gene>
<keyword evidence="2" id="KW-1185">Reference proteome</keyword>
<dbReference type="InParanoid" id="A0A0D2VTZ3"/>
<evidence type="ECO:0000313" key="2">
    <source>
        <dbReference type="Proteomes" id="UP000008743"/>
    </source>
</evidence>
<dbReference type="RefSeq" id="XP_004347074.1">
    <property type="nucleotide sequence ID" value="XM_004347024.2"/>
</dbReference>
<dbReference type="EMBL" id="KE346367">
    <property type="protein sequence ID" value="KJE94812.1"/>
    <property type="molecule type" value="Genomic_DNA"/>
</dbReference>
<dbReference type="eggNOG" id="ENOG502RAJW">
    <property type="taxonomic scope" value="Eukaryota"/>
</dbReference>
<reference evidence="2" key="1">
    <citation type="submission" date="2011-02" db="EMBL/GenBank/DDBJ databases">
        <title>The Genome Sequence of Capsaspora owczarzaki ATCC 30864.</title>
        <authorList>
            <person name="Russ C."/>
            <person name="Cuomo C."/>
            <person name="Burger G."/>
            <person name="Gray M.W."/>
            <person name="Holland P.W.H."/>
            <person name="King N."/>
            <person name="Lang F.B.F."/>
            <person name="Roger A.J."/>
            <person name="Ruiz-Trillo I."/>
            <person name="Young S.K."/>
            <person name="Zeng Q."/>
            <person name="Gargeya S."/>
            <person name="Alvarado L."/>
            <person name="Berlin A."/>
            <person name="Chapman S.B."/>
            <person name="Chen Z."/>
            <person name="Freedman E."/>
            <person name="Gellesch M."/>
            <person name="Goldberg J."/>
            <person name="Griggs A."/>
            <person name="Gujja S."/>
            <person name="Heilman E."/>
            <person name="Heiman D."/>
            <person name="Howarth C."/>
            <person name="Mehta T."/>
            <person name="Neiman D."/>
            <person name="Pearson M."/>
            <person name="Roberts A."/>
            <person name="Saif S."/>
            <person name="Shea T."/>
            <person name="Shenoy N."/>
            <person name="Sisk P."/>
            <person name="Stolte C."/>
            <person name="Sykes S."/>
            <person name="White J."/>
            <person name="Yandava C."/>
            <person name="Haas B."/>
            <person name="Nusbaum C."/>
            <person name="Birren B."/>
        </authorList>
    </citation>
    <scope>NUCLEOTIDE SEQUENCE</scope>
    <source>
        <strain evidence="2">ATCC 30864</strain>
    </source>
</reference>
<dbReference type="OMA" id="YWVNYDI"/>
<accession>A0A0D2VTZ3</accession>
<proteinExistence type="predicted"/>
<dbReference type="PhylomeDB" id="A0A0D2VTZ3"/>
<dbReference type="AlphaFoldDB" id="A0A0D2VTZ3"/>
<dbReference type="Proteomes" id="UP000008743">
    <property type="component" value="Unassembled WGS sequence"/>
</dbReference>
<protein>
    <submittedName>
        <fullName evidence="1">Uncharacterized protein</fullName>
    </submittedName>
</protein>
<dbReference type="OrthoDB" id="192566at2759"/>
<name>A0A0D2VTZ3_CAPO3</name>